<dbReference type="Pfam" id="PF13827">
    <property type="entry name" value="DUF4189"/>
    <property type="match status" value="1"/>
</dbReference>
<evidence type="ECO:0000313" key="3">
    <source>
        <dbReference type="EMBL" id="MFC6070321.1"/>
    </source>
</evidence>
<gene>
    <name evidence="3" type="ORF">ACFLLB_12140</name>
</gene>
<dbReference type="EMBL" id="JBHRFL010000019">
    <property type="protein sequence ID" value="MFC6070321.1"/>
    <property type="molecule type" value="Genomic_DNA"/>
</dbReference>
<keyword evidence="1" id="KW-0732">Signal</keyword>
<keyword evidence="4" id="KW-1185">Reference proteome</keyword>
<feature type="signal peptide" evidence="1">
    <location>
        <begin position="1"/>
        <end position="21"/>
    </location>
</feature>
<name>A0ABW1N1Q0_9GAMM</name>
<organism evidence="3 4">
    <name type="scientific">Stenotrophomonas geniculata</name>
    <dbReference type="NCBI Taxonomy" id="86188"/>
    <lineage>
        <taxon>Bacteria</taxon>
        <taxon>Pseudomonadati</taxon>
        <taxon>Pseudomonadota</taxon>
        <taxon>Gammaproteobacteria</taxon>
        <taxon>Lysobacterales</taxon>
        <taxon>Lysobacteraceae</taxon>
        <taxon>Stenotrophomonas</taxon>
    </lineage>
</organism>
<comment type="caution">
    <text evidence="3">The sequence shown here is derived from an EMBL/GenBank/DDBJ whole genome shotgun (WGS) entry which is preliminary data.</text>
</comment>
<proteinExistence type="predicted"/>
<reference evidence="3 4" key="1">
    <citation type="submission" date="2024-09" db="EMBL/GenBank/DDBJ databases">
        <title>Whole genome analysis of Stenotrophomonas geniculata MK-1, and its biological control impact on peanut foliage fungus diseases.</title>
        <authorList>
            <person name="Ahsan T."/>
        </authorList>
    </citation>
    <scope>NUCLEOTIDE SEQUENCE [LARGE SCALE GENOMIC DNA]</scope>
    <source>
        <strain evidence="3 4">MK-1</strain>
    </source>
</reference>
<feature type="domain" description="DUF4189" evidence="2">
    <location>
        <begin position="70"/>
        <end position="166"/>
    </location>
</feature>
<accession>A0ABW1N1Q0</accession>
<evidence type="ECO:0000313" key="4">
    <source>
        <dbReference type="Proteomes" id="UP001596115"/>
    </source>
</evidence>
<dbReference type="InterPro" id="IPR025240">
    <property type="entry name" value="DUF4189"/>
</dbReference>
<dbReference type="RefSeq" id="WP_311068612.1">
    <property type="nucleotide sequence ID" value="NZ_CP134450.1"/>
</dbReference>
<evidence type="ECO:0000259" key="2">
    <source>
        <dbReference type="Pfam" id="PF13827"/>
    </source>
</evidence>
<sequence length="174" mass="18173">MRYFVGMLAVLASFWSSPVAAEGNCPSGFYPIGGQGVSGCAPIPGASSVSSQQQLPSPPPQPTGRWHKTWGAVAMGEKGDTGVAKQKYSREEAEQEALSQCATWGARNCVVKISYENQCVAIASPTASQTGAHIARDGSIAKAGAVALSGCKKQGGFGCEVMYSECSDPIFERF</sequence>
<evidence type="ECO:0000256" key="1">
    <source>
        <dbReference type="SAM" id="SignalP"/>
    </source>
</evidence>
<dbReference type="Proteomes" id="UP001596115">
    <property type="component" value="Unassembled WGS sequence"/>
</dbReference>
<feature type="chain" id="PRO_5046518050" evidence="1">
    <location>
        <begin position="22"/>
        <end position="174"/>
    </location>
</feature>
<protein>
    <submittedName>
        <fullName evidence="3">DUF4189 domain-containing protein</fullName>
    </submittedName>
</protein>